<proteinExistence type="inferred from homology"/>
<accession>E6PC64</accession>
<dbReference type="SUPFAM" id="SSF53218">
    <property type="entry name" value="Molybdenum cofactor biosynthesis proteins"/>
    <property type="match status" value="1"/>
</dbReference>
<dbReference type="AlphaFoldDB" id="E6PC64"/>
<dbReference type="Gene3D" id="3.30.70.2860">
    <property type="match status" value="1"/>
</dbReference>
<feature type="domain" description="MoaB/Mog" evidence="1">
    <location>
        <begin position="5"/>
        <end position="173"/>
    </location>
</feature>
<dbReference type="PANTHER" id="PTHR13939">
    <property type="entry name" value="NICOTINAMIDE-NUCLEOTIDE AMIDOHYDROLASE PNCC"/>
    <property type="match status" value="1"/>
</dbReference>
<dbReference type="InterPro" id="IPR036653">
    <property type="entry name" value="CinA-like_C"/>
</dbReference>
<dbReference type="InterPro" id="IPR008135">
    <property type="entry name" value="Competence-induced_CinA"/>
</dbReference>
<dbReference type="Gene3D" id="3.90.950.20">
    <property type="entry name" value="CinA-like"/>
    <property type="match status" value="1"/>
</dbReference>
<dbReference type="EMBL" id="CABL01000001">
    <property type="protein sequence ID" value="CBH74047.1"/>
    <property type="molecule type" value="Genomic_DNA"/>
</dbReference>
<evidence type="ECO:0000259" key="1">
    <source>
        <dbReference type="SMART" id="SM00852"/>
    </source>
</evidence>
<dbReference type="Pfam" id="PF00994">
    <property type="entry name" value="MoCF_biosynth"/>
    <property type="match status" value="1"/>
</dbReference>
<dbReference type="NCBIfam" id="TIGR00199">
    <property type="entry name" value="PncC_domain"/>
    <property type="match status" value="1"/>
</dbReference>
<dbReference type="SUPFAM" id="SSF142433">
    <property type="entry name" value="CinA-like"/>
    <property type="match status" value="1"/>
</dbReference>
<organism evidence="2">
    <name type="scientific">mine drainage metagenome</name>
    <dbReference type="NCBI Taxonomy" id="410659"/>
    <lineage>
        <taxon>unclassified sequences</taxon>
        <taxon>metagenomes</taxon>
        <taxon>ecological metagenomes</taxon>
    </lineage>
</organism>
<dbReference type="NCBIfam" id="TIGR00200">
    <property type="entry name" value="cinA_nterm"/>
    <property type="match status" value="1"/>
</dbReference>
<dbReference type="InterPro" id="IPR041424">
    <property type="entry name" value="CinA_KH"/>
</dbReference>
<evidence type="ECO:0000313" key="2">
    <source>
        <dbReference type="EMBL" id="CBH74047.1"/>
    </source>
</evidence>
<dbReference type="InterPro" id="IPR008136">
    <property type="entry name" value="CinA_C"/>
</dbReference>
<dbReference type="Pfam" id="PF02464">
    <property type="entry name" value="CinA"/>
    <property type="match status" value="1"/>
</dbReference>
<protein>
    <submittedName>
        <fullName evidence="2">CinA-like protein</fullName>
    </submittedName>
</protein>
<reference evidence="2" key="1">
    <citation type="submission" date="2009-10" db="EMBL/GenBank/DDBJ databases">
        <title>Diversity of trophic interactions inside an arsenic-rich microbial ecosystem.</title>
        <authorList>
            <person name="Bertin P.N."/>
            <person name="Heinrich-Salmeron A."/>
            <person name="Pelletier E."/>
            <person name="Goulhen-Chollet F."/>
            <person name="Arsene-Ploetze F."/>
            <person name="Gallien S."/>
            <person name="Calteau A."/>
            <person name="Vallenet D."/>
            <person name="Casiot C."/>
            <person name="Chane-Woon-Ming B."/>
            <person name="Giloteaux L."/>
            <person name="Barakat M."/>
            <person name="Bonnefoy V."/>
            <person name="Bruneel O."/>
            <person name="Chandler M."/>
            <person name="Cleiss J."/>
            <person name="Duran R."/>
            <person name="Elbaz-Poulichet F."/>
            <person name="Fonknechten N."/>
            <person name="Lauga B."/>
            <person name="Mornico D."/>
            <person name="Ortet P."/>
            <person name="Schaeffer C."/>
            <person name="Siguier P."/>
            <person name="Alexander Thil Smith A."/>
            <person name="Van Dorsselaer A."/>
            <person name="Weissenbach J."/>
            <person name="Medigue C."/>
            <person name="Le Paslier D."/>
        </authorList>
    </citation>
    <scope>NUCLEOTIDE SEQUENCE</scope>
</reference>
<dbReference type="SMART" id="SM00852">
    <property type="entry name" value="MoCF_biosynth"/>
    <property type="match status" value="1"/>
</dbReference>
<dbReference type="Gene3D" id="3.40.980.10">
    <property type="entry name" value="MoaB/Mog-like domain"/>
    <property type="match status" value="1"/>
</dbReference>
<dbReference type="InterPro" id="IPR036425">
    <property type="entry name" value="MoaB/Mog-like_dom_sf"/>
</dbReference>
<gene>
    <name evidence="2" type="primary">cinA</name>
    <name evidence="2" type="ORF">CARN1_1934</name>
</gene>
<dbReference type="PANTHER" id="PTHR13939:SF0">
    <property type="entry name" value="NMN AMIDOHYDROLASE-LIKE PROTEIN YFAY"/>
    <property type="match status" value="1"/>
</dbReference>
<dbReference type="InterPro" id="IPR050101">
    <property type="entry name" value="CinA"/>
</dbReference>
<dbReference type="Pfam" id="PF18146">
    <property type="entry name" value="CinA_KH"/>
    <property type="match status" value="1"/>
</dbReference>
<name>E6PC64_9ZZZZ</name>
<dbReference type="NCBIfam" id="NF001813">
    <property type="entry name" value="PRK00549.1"/>
    <property type="match status" value="1"/>
</dbReference>
<dbReference type="InterPro" id="IPR001453">
    <property type="entry name" value="MoaB/Mog_dom"/>
</dbReference>
<sequence>MSSVELVAVGTELLLGQLVDTNSSYVAAALAENGIDCYASHAVGDNRERIAALFREILDRADGAISTGGLGPTVDDLTKEAVADALGLALELDRDALAEIEGFFASIGRTMRDNNRKQAYLPVGSVPLPNPHGTAPGFVALRADGKFVACMPGVPREMKPMLAERLLPWLRSRFNVRDGILTRVLHTVNIGESEIDHRIADLFASSENPKIAVLAHDYRCDVKIMAKAASSESARMAIAPLEAELRSRLHGRIFGIDAMTLEGAVLAALDEREESLAVAESCTGGRIAAAITAVPGASRRFLGGIVAYDNAVKQRQLGVPEQTLARFGAVSEESALAMARGVRAGLRAQIGLATTGIAGPEGGSPEKPLGTLCVAIADARGERAWTLHLRGDRAAIQARATTAALGLLWREIKIP</sequence>
<dbReference type="PIRSF" id="PIRSF006728">
    <property type="entry name" value="CinA"/>
    <property type="match status" value="1"/>
</dbReference>
<dbReference type="HAMAP" id="MF_00226_B">
    <property type="entry name" value="CinA_B"/>
    <property type="match status" value="1"/>
</dbReference>
<dbReference type="CDD" id="cd00885">
    <property type="entry name" value="cinA"/>
    <property type="match status" value="1"/>
</dbReference>
<comment type="caution">
    <text evidence="2">The sequence shown here is derived from an EMBL/GenBank/DDBJ whole genome shotgun (WGS) entry which is preliminary data.</text>
</comment>